<gene>
    <name evidence="2" type="ORF">IAB91_06665</name>
</gene>
<dbReference type="SUPFAM" id="SSF82171">
    <property type="entry name" value="DPP6 N-terminal domain-like"/>
    <property type="match status" value="1"/>
</dbReference>
<feature type="signal peptide" evidence="1">
    <location>
        <begin position="1"/>
        <end position="21"/>
    </location>
</feature>
<reference evidence="2" key="1">
    <citation type="submission" date="2020-10" db="EMBL/GenBank/DDBJ databases">
        <authorList>
            <person name="Gilroy R."/>
        </authorList>
    </citation>
    <scope>NUCLEOTIDE SEQUENCE</scope>
    <source>
        <strain evidence="2">B1-13419</strain>
    </source>
</reference>
<dbReference type="Proteomes" id="UP000823757">
    <property type="component" value="Unassembled WGS sequence"/>
</dbReference>
<proteinExistence type="predicted"/>
<dbReference type="AlphaFoldDB" id="A0A9D9ILK0"/>
<comment type="caution">
    <text evidence="2">The sequence shown here is derived from an EMBL/GenBank/DDBJ whole genome shotgun (WGS) entry which is preliminary data.</text>
</comment>
<dbReference type="EMBL" id="JADIMD010000102">
    <property type="protein sequence ID" value="MBO8474953.1"/>
    <property type="molecule type" value="Genomic_DNA"/>
</dbReference>
<reference evidence="2" key="2">
    <citation type="journal article" date="2021" name="PeerJ">
        <title>Extensive microbial diversity within the chicken gut microbiome revealed by metagenomics and culture.</title>
        <authorList>
            <person name="Gilroy R."/>
            <person name="Ravi A."/>
            <person name="Getino M."/>
            <person name="Pursley I."/>
            <person name="Horton D.L."/>
            <person name="Alikhan N.F."/>
            <person name="Baker D."/>
            <person name="Gharbi K."/>
            <person name="Hall N."/>
            <person name="Watson M."/>
            <person name="Adriaenssens E.M."/>
            <person name="Foster-Nyarko E."/>
            <person name="Jarju S."/>
            <person name="Secka A."/>
            <person name="Antonio M."/>
            <person name="Oren A."/>
            <person name="Chaudhuri R.R."/>
            <person name="La Ragione R."/>
            <person name="Hildebrand F."/>
            <person name="Pallen M.J."/>
        </authorList>
    </citation>
    <scope>NUCLEOTIDE SEQUENCE</scope>
    <source>
        <strain evidence="2">B1-13419</strain>
    </source>
</reference>
<organism evidence="2 3">
    <name type="scientific">Candidatus Cryptobacteroides faecigallinarum</name>
    <dbReference type="NCBI Taxonomy" id="2840763"/>
    <lineage>
        <taxon>Bacteria</taxon>
        <taxon>Pseudomonadati</taxon>
        <taxon>Bacteroidota</taxon>
        <taxon>Bacteroidia</taxon>
        <taxon>Bacteroidales</taxon>
        <taxon>Candidatus Cryptobacteroides</taxon>
    </lineage>
</organism>
<evidence type="ECO:0000313" key="2">
    <source>
        <dbReference type="EMBL" id="MBO8474953.1"/>
    </source>
</evidence>
<evidence type="ECO:0000313" key="3">
    <source>
        <dbReference type="Proteomes" id="UP000823757"/>
    </source>
</evidence>
<name>A0A9D9ILK0_9BACT</name>
<sequence length="1045" mass="118278">MNIRILLAAAVFMAFPLFSRAQFYSVGDNPASVKWSRADYGQYKVIYPQGLDSLANVYGKSLEKYKYSVGRSVGYVPGEYTWGRIPVILHPYDAQSNGVVSWAPRQMNLFTSPQPYGGEPMPWVDMLAIHEQRHVAQMQAGLSGAFRPFGWIFGEMFNGFVAGIYPSNALLEGDAVIAETALSHSGRGRTADFLNYYMIAFDNGDYRSWNRWRFGSQKYNTPDHYAAGYFLLSGIRYLYDVPDFTGRYFHHIARRPYDLNAFRNTIKKTTGKKPKEVYREIVDTMSAIWTSEIQSRAPFTPYRQIVRTPSRYTEYLHTDIIGDYLYSIKTGLAQPDALVRISRNGKEEVIRSFSSEVGKFSYFPHRNRFYWSETVPDKRWEMKKNSIIRYYDITKKKTVSITKKGRLFSPYAAPDEQHLCVSEYYDDGRTGVTVLNMDSGERIVSVFAPDSVQIVESVWTEDKIYATGISGNGYGLYSIGIRDEGSDSLDHEIRFFGEWETVLPPQPVKIQNITGDEEKMVFVCDRTGVYELYYFYPDSGRLVQKTSTPYGADEFAFSPDGQLVYFSAKQYDGNLIGVTSSANLLDKDVEYSDIHVYPVAEKLSEQERMLASGEYEPDSLTRKNKEIRTYSSSTPQRYRKFGNLFKLHSWAPVYFNVDRLMDFSFDHSYEALSLGFAGLSQNELGNAVTQFGYSAHKDPYNKDKWRHSGHLSFTYTGWYPVIEASVDFNDRASRSTVFSHISTGDLSFVTRHTQVSNNPYVTGNISVYIPFNFSRGGWSIGLVPKVSYSISNDYVRTDFGITYPWQDMGNVRMLSGSTGRNIPVQTTSGSVRVYAMRPVASSGIYPRWGIGFEGGAMSMPALGRYFSPMTFGYLYGYLPGIIPQHGLHFSVLGQKVLNSLSMFGTPAVNTIPQGLSANPTLVTIASNYSSQSLKMSVDYALPIYIGDISIFGPFMYLKRLILNPHFDYSMFDWMRGTGFSGSLYSVGATLTIDFERLFWLRFPFSVGVTYSYSGGSAFDTLAPKLENDGAPMGHHYIGPVFSVDF</sequence>
<dbReference type="InterPro" id="IPR011042">
    <property type="entry name" value="6-blade_b-propeller_TolB-like"/>
</dbReference>
<dbReference type="Gene3D" id="2.120.10.30">
    <property type="entry name" value="TolB, C-terminal domain"/>
    <property type="match status" value="1"/>
</dbReference>
<feature type="chain" id="PRO_5039644717" evidence="1">
    <location>
        <begin position="22"/>
        <end position="1045"/>
    </location>
</feature>
<protein>
    <submittedName>
        <fullName evidence="2">PD40 domain-containing protein</fullName>
    </submittedName>
</protein>
<keyword evidence="1" id="KW-0732">Signal</keyword>
<evidence type="ECO:0000256" key="1">
    <source>
        <dbReference type="SAM" id="SignalP"/>
    </source>
</evidence>
<accession>A0A9D9ILK0</accession>